<feature type="region of interest" description="Disordered" evidence="1">
    <location>
        <begin position="1"/>
        <end position="20"/>
    </location>
</feature>
<dbReference type="OrthoDB" id="10535709at2759"/>
<name>A0A9P9A900_9PEZI</name>
<evidence type="ECO:0000256" key="1">
    <source>
        <dbReference type="SAM" id="MobiDB-lite"/>
    </source>
</evidence>
<keyword evidence="3" id="KW-1185">Reference proteome</keyword>
<dbReference type="Proteomes" id="UP000770015">
    <property type="component" value="Unassembled WGS sequence"/>
</dbReference>
<evidence type="ECO:0000313" key="2">
    <source>
        <dbReference type="EMBL" id="KAH6687957.1"/>
    </source>
</evidence>
<dbReference type="AlphaFoldDB" id="A0A9P9A900"/>
<comment type="caution">
    <text evidence="2">The sequence shown here is derived from an EMBL/GenBank/DDBJ whole genome shotgun (WGS) entry which is preliminary data.</text>
</comment>
<dbReference type="EMBL" id="JAGSXJ010000010">
    <property type="protein sequence ID" value="KAH6687957.1"/>
    <property type="molecule type" value="Genomic_DNA"/>
</dbReference>
<evidence type="ECO:0000313" key="3">
    <source>
        <dbReference type="Proteomes" id="UP000770015"/>
    </source>
</evidence>
<sequence length="235" mass="26288">MDQASASSQGEHQAGNDGRVIGKWADLKKDETRMLDDLIPTNSGRSAIWSRVFKDGWDSSKLVPQVGLEAPKRQFSEGLLHVGTLIDDALLKGAMTLHPSRRKGQPVFMRLALGGNVTLPNVRIRYVDECGVVVPGDMMELDQGVAFPKVYEQAMNQHDKDEVDRVNDWNLSVVVMWARHRLRVHLGLVAPRNEDETKLEQLVSPMVEFKAWKALILSIDTSSIKRPDSFEGFGN</sequence>
<reference evidence="2" key="1">
    <citation type="journal article" date="2021" name="Nat. Commun.">
        <title>Genetic determinants of endophytism in the Arabidopsis root mycobiome.</title>
        <authorList>
            <person name="Mesny F."/>
            <person name="Miyauchi S."/>
            <person name="Thiergart T."/>
            <person name="Pickel B."/>
            <person name="Atanasova L."/>
            <person name="Karlsson M."/>
            <person name="Huettel B."/>
            <person name="Barry K.W."/>
            <person name="Haridas S."/>
            <person name="Chen C."/>
            <person name="Bauer D."/>
            <person name="Andreopoulos W."/>
            <person name="Pangilinan J."/>
            <person name="LaButti K."/>
            <person name="Riley R."/>
            <person name="Lipzen A."/>
            <person name="Clum A."/>
            <person name="Drula E."/>
            <person name="Henrissat B."/>
            <person name="Kohler A."/>
            <person name="Grigoriev I.V."/>
            <person name="Martin F.M."/>
            <person name="Hacquard S."/>
        </authorList>
    </citation>
    <scope>NUCLEOTIDE SEQUENCE</scope>
    <source>
        <strain evidence="2">MPI-SDFR-AT-0117</strain>
    </source>
</reference>
<protein>
    <submittedName>
        <fullName evidence="2">Uncharacterized protein</fullName>
    </submittedName>
</protein>
<proteinExistence type="predicted"/>
<feature type="compositionally biased region" description="Polar residues" evidence="1">
    <location>
        <begin position="1"/>
        <end position="11"/>
    </location>
</feature>
<gene>
    <name evidence="2" type="ORF">F5X68DRAFT_275646</name>
</gene>
<accession>A0A9P9A900</accession>
<organism evidence="2 3">
    <name type="scientific">Plectosphaerella plurivora</name>
    <dbReference type="NCBI Taxonomy" id="936078"/>
    <lineage>
        <taxon>Eukaryota</taxon>
        <taxon>Fungi</taxon>
        <taxon>Dikarya</taxon>
        <taxon>Ascomycota</taxon>
        <taxon>Pezizomycotina</taxon>
        <taxon>Sordariomycetes</taxon>
        <taxon>Hypocreomycetidae</taxon>
        <taxon>Glomerellales</taxon>
        <taxon>Plectosphaerellaceae</taxon>
        <taxon>Plectosphaerella</taxon>
    </lineage>
</organism>